<dbReference type="AlphaFoldDB" id="A0A2S3V3X5"/>
<accession>A0A2S3V3X5</accession>
<name>A0A2S3V3X5_9HYPH</name>
<evidence type="ECO:0000313" key="2">
    <source>
        <dbReference type="EMBL" id="POF34473.1"/>
    </source>
</evidence>
<gene>
    <name evidence="2" type="ORF">CLV41_101928</name>
</gene>
<proteinExistence type="predicted"/>
<feature type="region of interest" description="Disordered" evidence="1">
    <location>
        <begin position="49"/>
        <end position="71"/>
    </location>
</feature>
<organism evidence="2 3">
    <name type="scientific">Roseibium marinum</name>
    <dbReference type="NCBI Taxonomy" id="281252"/>
    <lineage>
        <taxon>Bacteria</taxon>
        <taxon>Pseudomonadati</taxon>
        <taxon>Pseudomonadota</taxon>
        <taxon>Alphaproteobacteria</taxon>
        <taxon>Hyphomicrobiales</taxon>
        <taxon>Stappiaceae</taxon>
        <taxon>Roseibium</taxon>
    </lineage>
</organism>
<evidence type="ECO:0000313" key="3">
    <source>
        <dbReference type="Proteomes" id="UP000236959"/>
    </source>
</evidence>
<protein>
    <submittedName>
        <fullName evidence="2">Uncharacterized protein</fullName>
    </submittedName>
</protein>
<dbReference type="EMBL" id="PPCN01000001">
    <property type="protein sequence ID" value="POF34473.1"/>
    <property type="molecule type" value="Genomic_DNA"/>
</dbReference>
<evidence type="ECO:0000256" key="1">
    <source>
        <dbReference type="SAM" id="MobiDB-lite"/>
    </source>
</evidence>
<comment type="caution">
    <text evidence="2">The sequence shown here is derived from an EMBL/GenBank/DDBJ whole genome shotgun (WGS) entry which is preliminary data.</text>
</comment>
<dbReference type="Proteomes" id="UP000236959">
    <property type="component" value="Unassembled WGS sequence"/>
</dbReference>
<reference evidence="2 3" key="1">
    <citation type="submission" date="2018-01" db="EMBL/GenBank/DDBJ databases">
        <title>Genomic Encyclopedia of Archaeal and Bacterial Type Strains, Phase II (KMG-II): from individual species to whole genera.</title>
        <authorList>
            <person name="Goeker M."/>
        </authorList>
    </citation>
    <scope>NUCLEOTIDE SEQUENCE [LARGE SCALE GENOMIC DNA]</scope>
    <source>
        <strain evidence="2 3">DSM 17023</strain>
    </source>
</reference>
<sequence length="71" mass="7572">MHVVLPVLLRYVSGALFVGWVPGAHPQQQAAALKLALRMLREAVTDKLGHNAADEPTRAAGKHHAADDLGL</sequence>
<keyword evidence="3" id="KW-1185">Reference proteome</keyword>
<dbReference type="RefSeq" id="WP_146048499.1">
    <property type="nucleotide sequence ID" value="NZ_PPCN01000001.1"/>
</dbReference>